<sequence length="122" mass="13721">MKNRNARITIRASKEHIAKLNKLSADLEISKTALLKKVIDDGFSQTIEITNNDFLAALEKIEKMLSSIGNNLNQMARKVNSGSEFTEQDRRNLEAVASRFESLSDLIATRSKRTVIKKRGSK</sequence>
<dbReference type="RefSeq" id="WP_338724979.1">
    <property type="nucleotide sequence ID" value="NZ_CP146690.1"/>
</dbReference>
<reference evidence="2 3" key="1">
    <citation type="submission" date="2024-03" db="EMBL/GenBank/DDBJ databases">
        <title>Pseudomonas juntendi.</title>
        <authorList>
            <person name="Liu Y."/>
        </authorList>
    </citation>
    <scope>NUCLEOTIDE SEQUENCE [LARGE SCALE GENOMIC DNA]</scope>
    <source>
        <strain evidence="2 3">L4046hy</strain>
    </source>
</reference>
<gene>
    <name evidence="2" type="primary">mobC</name>
    <name evidence="2" type="ORF">V9385_04350</name>
</gene>
<dbReference type="Pfam" id="PF05713">
    <property type="entry name" value="MobC"/>
    <property type="match status" value="1"/>
</dbReference>
<evidence type="ECO:0000313" key="2">
    <source>
        <dbReference type="EMBL" id="WWY21835.1"/>
    </source>
</evidence>
<feature type="domain" description="Bacterial mobilisation" evidence="1">
    <location>
        <begin position="65"/>
        <end position="88"/>
    </location>
</feature>
<accession>A0ABZ2JF20</accession>
<evidence type="ECO:0000259" key="1">
    <source>
        <dbReference type="Pfam" id="PF05713"/>
    </source>
</evidence>
<organism evidence="2 3">
    <name type="scientific">Pseudomonas juntendi</name>
    <dbReference type="NCBI Taxonomy" id="2666183"/>
    <lineage>
        <taxon>Bacteria</taxon>
        <taxon>Pseudomonadati</taxon>
        <taxon>Pseudomonadota</taxon>
        <taxon>Gammaproteobacteria</taxon>
        <taxon>Pseudomonadales</taxon>
        <taxon>Pseudomonadaceae</taxon>
        <taxon>Pseudomonas</taxon>
    </lineage>
</organism>
<dbReference type="Proteomes" id="UP001375228">
    <property type="component" value="Chromosome"/>
</dbReference>
<proteinExistence type="predicted"/>
<protein>
    <submittedName>
        <fullName evidence="2">Plasmid mobilization relaxosome protein MobC</fullName>
    </submittedName>
</protein>
<dbReference type="EMBL" id="CP146691">
    <property type="protein sequence ID" value="WWY21835.1"/>
    <property type="molecule type" value="Genomic_DNA"/>
</dbReference>
<evidence type="ECO:0000313" key="3">
    <source>
        <dbReference type="Proteomes" id="UP001375228"/>
    </source>
</evidence>
<keyword evidence="3" id="KW-1185">Reference proteome</keyword>
<dbReference type="InterPro" id="IPR008687">
    <property type="entry name" value="MobC"/>
</dbReference>
<name>A0ABZ2JF20_9PSED</name>